<dbReference type="EMBL" id="AFCT01002414">
    <property type="protein sequence ID" value="EHC76442.1"/>
    <property type="molecule type" value="Genomic_DNA"/>
</dbReference>
<name>G5QTV2_SALRU</name>
<accession>G5QTV2</accession>
<evidence type="ECO:0000313" key="1">
    <source>
        <dbReference type="EMBL" id="EHC76442.1"/>
    </source>
</evidence>
<sequence>MDEIKNKINHIGVTDFTAHMVDKIPYSPSGKVRFSEIVQTLTAA</sequence>
<organism evidence="1 2">
    <name type="scientific">Salmonella enterica subsp. enterica serovar Rubislaw str. A4-653</name>
    <dbReference type="NCBI Taxonomy" id="913081"/>
    <lineage>
        <taxon>Bacteria</taxon>
        <taxon>Pseudomonadati</taxon>
        <taxon>Pseudomonadota</taxon>
        <taxon>Gammaproteobacteria</taxon>
        <taxon>Enterobacterales</taxon>
        <taxon>Enterobacteriaceae</taxon>
        <taxon>Salmonella</taxon>
    </lineage>
</organism>
<gene>
    <name evidence="1" type="ORF">LTSERUB_6824</name>
</gene>
<comment type="caution">
    <text evidence="1">The sequence shown here is derived from an EMBL/GenBank/DDBJ whole genome shotgun (WGS) entry which is preliminary data.</text>
</comment>
<reference evidence="1 2" key="1">
    <citation type="journal article" date="2011" name="BMC Genomics">
        <title>Genome sequencing reveals diversification of virulence factor content and possible host adaptation in distinct subpopulations of Salmonella enterica.</title>
        <authorList>
            <person name="den Bakker H.C."/>
            <person name="Moreno Switt A.I."/>
            <person name="Govoni G."/>
            <person name="Cummings C.A."/>
            <person name="Ranieri M.L."/>
            <person name="Degoricija L."/>
            <person name="Hoelzer K."/>
            <person name="Rodriguez-Rivera L.D."/>
            <person name="Brown S."/>
            <person name="Bolchacova E."/>
            <person name="Furtado M.R."/>
            <person name="Wiedmann M."/>
        </authorList>
    </citation>
    <scope>NUCLEOTIDE SEQUENCE [LARGE SCALE GENOMIC DNA]</scope>
    <source>
        <strain evidence="1 2">A4-653</strain>
    </source>
</reference>
<dbReference type="AlphaFoldDB" id="G5QTV2"/>
<dbReference type="Proteomes" id="UP000004903">
    <property type="component" value="Unassembled WGS sequence"/>
</dbReference>
<evidence type="ECO:0000313" key="2">
    <source>
        <dbReference type="Proteomes" id="UP000004903"/>
    </source>
</evidence>
<proteinExistence type="predicted"/>
<protein>
    <submittedName>
        <fullName evidence="1">Acyl-CoA synthase</fullName>
    </submittedName>
</protein>
<dbReference type="PATRIC" id="fig|913081.3.peg.5239"/>